<feature type="region of interest" description="Disordered" evidence="1">
    <location>
        <begin position="103"/>
        <end position="127"/>
    </location>
</feature>
<keyword evidence="4" id="KW-1185">Reference proteome</keyword>
<evidence type="ECO:0000313" key="5">
    <source>
        <dbReference type="RefSeq" id="XP_033579145.1"/>
    </source>
</evidence>
<dbReference type="InterPro" id="IPR052895">
    <property type="entry name" value="HetReg/Transcr_Mod"/>
</dbReference>
<reference evidence="5" key="3">
    <citation type="submission" date="2025-04" db="UniProtKB">
        <authorList>
            <consortium name="RefSeq"/>
        </authorList>
    </citation>
    <scope>IDENTIFICATION</scope>
    <source>
        <strain evidence="5">CBS 304.34</strain>
    </source>
</reference>
<dbReference type="Proteomes" id="UP000504636">
    <property type="component" value="Unplaced"/>
</dbReference>
<dbReference type="GeneID" id="54454698"/>
<dbReference type="OrthoDB" id="3553147at2759"/>
<evidence type="ECO:0000256" key="1">
    <source>
        <dbReference type="SAM" id="MobiDB-lite"/>
    </source>
</evidence>
<name>A0A6A6YTT3_9PEZI</name>
<evidence type="ECO:0000313" key="3">
    <source>
        <dbReference type="EMBL" id="KAF2812181.1"/>
    </source>
</evidence>
<dbReference type="Pfam" id="PF06985">
    <property type="entry name" value="HET"/>
    <property type="match status" value="1"/>
</dbReference>
<dbReference type="EMBL" id="MU003697">
    <property type="protein sequence ID" value="KAF2812181.1"/>
    <property type="molecule type" value="Genomic_DNA"/>
</dbReference>
<protein>
    <recommendedName>
        <fullName evidence="2">Heterokaryon incompatibility domain-containing protein</fullName>
    </recommendedName>
</protein>
<organism evidence="3">
    <name type="scientific">Mytilinidion resinicola</name>
    <dbReference type="NCBI Taxonomy" id="574789"/>
    <lineage>
        <taxon>Eukaryota</taxon>
        <taxon>Fungi</taxon>
        <taxon>Dikarya</taxon>
        <taxon>Ascomycota</taxon>
        <taxon>Pezizomycotina</taxon>
        <taxon>Dothideomycetes</taxon>
        <taxon>Pleosporomycetidae</taxon>
        <taxon>Mytilinidiales</taxon>
        <taxon>Mytilinidiaceae</taxon>
        <taxon>Mytilinidion</taxon>
    </lineage>
</organism>
<gene>
    <name evidence="3 5" type="ORF">BDZ99DRAFT_262951</name>
</gene>
<feature type="compositionally biased region" description="Basic and acidic residues" evidence="1">
    <location>
        <begin position="116"/>
        <end position="126"/>
    </location>
</feature>
<evidence type="ECO:0000313" key="4">
    <source>
        <dbReference type="Proteomes" id="UP000504636"/>
    </source>
</evidence>
<dbReference type="PANTHER" id="PTHR24148:SF82">
    <property type="entry name" value="HETEROKARYON INCOMPATIBILITY DOMAIN-CONTAINING PROTEIN"/>
    <property type="match status" value="1"/>
</dbReference>
<proteinExistence type="predicted"/>
<dbReference type="AlphaFoldDB" id="A0A6A6YTT3"/>
<dbReference type="RefSeq" id="XP_033579145.1">
    <property type="nucleotide sequence ID" value="XM_033713805.1"/>
</dbReference>
<evidence type="ECO:0000259" key="2">
    <source>
        <dbReference type="Pfam" id="PF06985"/>
    </source>
</evidence>
<dbReference type="InterPro" id="IPR010730">
    <property type="entry name" value="HET"/>
</dbReference>
<feature type="region of interest" description="Disordered" evidence="1">
    <location>
        <begin position="1"/>
        <end position="22"/>
    </location>
</feature>
<reference evidence="3 5" key="1">
    <citation type="journal article" date="2020" name="Stud. Mycol.">
        <title>101 Dothideomycetes genomes: a test case for predicting lifestyles and emergence of pathogens.</title>
        <authorList>
            <person name="Haridas S."/>
            <person name="Albert R."/>
            <person name="Binder M."/>
            <person name="Bloem J."/>
            <person name="Labutti K."/>
            <person name="Salamov A."/>
            <person name="Andreopoulos B."/>
            <person name="Baker S."/>
            <person name="Barry K."/>
            <person name="Bills G."/>
            <person name="Bluhm B."/>
            <person name="Cannon C."/>
            <person name="Castanera R."/>
            <person name="Culley D."/>
            <person name="Daum C."/>
            <person name="Ezra D."/>
            <person name="Gonzalez J."/>
            <person name="Henrissat B."/>
            <person name="Kuo A."/>
            <person name="Liang C."/>
            <person name="Lipzen A."/>
            <person name="Lutzoni F."/>
            <person name="Magnuson J."/>
            <person name="Mondo S."/>
            <person name="Nolan M."/>
            <person name="Ohm R."/>
            <person name="Pangilinan J."/>
            <person name="Park H.-J."/>
            <person name="Ramirez L."/>
            <person name="Alfaro M."/>
            <person name="Sun H."/>
            <person name="Tritt A."/>
            <person name="Yoshinaga Y."/>
            <person name="Zwiers L.-H."/>
            <person name="Turgeon B."/>
            <person name="Goodwin S."/>
            <person name="Spatafora J."/>
            <person name="Crous P."/>
            <person name="Grigoriev I."/>
        </authorList>
    </citation>
    <scope>NUCLEOTIDE SEQUENCE</scope>
    <source>
        <strain evidence="3 5">CBS 304.34</strain>
    </source>
</reference>
<reference evidence="5" key="2">
    <citation type="submission" date="2020-04" db="EMBL/GenBank/DDBJ databases">
        <authorList>
            <consortium name="NCBI Genome Project"/>
        </authorList>
    </citation>
    <scope>NUCLEOTIDE SEQUENCE</scope>
    <source>
        <strain evidence="5">CBS 304.34</strain>
    </source>
</reference>
<dbReference type="PANTHER" id="PTHR24148">
    <property type="entry name" value="ANKYRIN REPEAT DOMAIN-CONTAINING PROTEIN 39 HOMOLOG-RELATED"/>
    <property type="match status" value="1"/>
</dbReference>
<sequence length="151" mass="16995">MAAPSTTESPATSPYQALDDQGSGKDAIRLLQILPGSFDDDIKIELETHSIEEPPKYYALSYCWGHDISKTPATVNDYPLQITQNLEDGLRHLRSRTKTRTIPNEDSDLMNRRPVHQSERYGREESAGPDNGFYILESCQGDCLARTSYGW</sequence>
<feature type="compositionally biased region" description="Polar residues" evidence="1">
    <location>
        <begin position="1"/>
        <end position="15"/>
    </location>
</feature>
<accession>A0A6A6YTT3</accession>
<feature type="domain" description="Heterokaryon incompatibility" evidence="2">
    <location>
        <begin position="57"/>
        <end position="100"/>
    </location>
</feature>